<dbReference type="SMART" id="SM00953">
    <property type="entry name" value="RES"/>
    <property type="match status" value="1"/>
</dbReference>
<dbReference type="Proteomes" id="UP000676169">
    <property type="component" value="Chromosome"/>
</dbReference>
<sequence>MSVTAYRITKTKHLASAFDGEGARLYGGRWNSQGTRMVYAASSISLATLEILVHTDDVSMIMGQYSTIPIGIPEALILRVLSKDLPAGWFSPEPPSATQIFGDEWIRSGRSAVMAVPSAVTNEESNYLLNPAHPDFAALSIGQAGLLRLDTRLR</sequence>
<dbReference type="KEGG" id="lamb:KBB96_11680"/>
<evidence type="ECO:0000313" key="3">
    <source>
        <dbReference type="Proteomes" id="UP000676169"/>
    </source>
</evidence>
<dbReference type="EMBL" id="CP073100">
    <property type="protein sequence ID" value="QUE49533.1"/>
    <property type="molecule type" value="Genomic_DNA"/>
</dbReference>
<proteinExistence type="predicted"/>
<keyword evidence="3" id="KW-1185">Reference proteome</keyword>
<protein>
    <submittedName>
        <fullName evidence="2">RES family NAD+ phosphorylase</fullName>
    </submittedName>
</protein>
<dbReference type="AlphaFoldDB" id="A0A975G5W1"/>
<evidence type="ECO:0000259" key="1">
    <source>
        <dbReference type="SMART" id="SM00953"/>
    </source>
</evidence>
<evidence type="ECO:0000313" key="2">
    <source>
        <dbReference type="EMBL" id="QUE49533.1"/>
    </source>
</evidence>
<dbReference type="RefSeq" id="WP_211629622.1">
    <property type="nucleotide sequence ID" value="NZ_CP073100.1"/>
</dbReference>
<gene>
    <name evidence="2" type="ORF">KBB96_11680</name>
</gene>
<feature type="domain" description="RES" evidence="1">
    <location>
        <begin position="17"/>
        <end position="143"/>
    </location>
</feature>
<organism evidence="2 3">
    <name type="scientific">Luteolibacter ambystomatis</name>
    <dbReference type="NCBI Taxonomy" id="2824561"/>
    <lineage>
        <taxon>Bacteria</taxon>
        <taxon>Pseudomonadati</taxon>
        <taxon>Verrucomicrobiota</taxon>
        <taxon>Verrucomicrobiia</taxon>
        <taxon>Verrucomicrobiales</taxon>
        <taxon>Verrucomicrobiaceae</taxon>
        <taxon>Luteolibacter</taxon>
    </lineage>
</organism>
<reference evidence="2" key="1">
    <citation type="submission" date="2021-04" db="EMBL/GenBank/DDBJ databases">
        <title>Luteolibacter sp. 32A isolated from the skin of an Anderson's salamander (Ambystoma andersonii).</title>
        <authorList>
            <person name="Spergser J."/>
            <person name="Busse H.-J."/>
        </authorList>
    </citation>
    <scope>NUCLEOTIDE SEQUENCE</scope>
    <source>
        <strain evidence="2">32A</strain>
    </source>
</reference>
<dbReference type="InterPro" id="IPR014914">
    <property type="entry name" value="RES_dom"/>
</dbReference>
<name>A0A975G5W1_9BACT</name>
<accession>A0A975G5W1</accession>
<dbReference type="Pfam" id="PF08808">
    <property type="entry name" value="RES"/>
    <property type="match status" value="1"/>
</dbReference>